<proteinExistence type="predicted"/>
<feature type="transmembrane region" description="Helical" evidence="6">
    <location>
        <begin position="313"/>
        <end position="332"/>
    </location>
</feature>
<feature type="transmembrane region" description="Helical" evidence="6">
    <location>
        <begin position="141"/>
        <end position="160"/>
    </location>
</feature>
<keyword evidence="8" id="KW-1185">Reference proteome</keyword>
<keyword evidence="5 6" id="KW-0472">Membrane</keyword>
<feature type="transmembrane region" description="Helical" evidence="6">
    <location>
        <begin position="108"/>
        <end position="129"/>
    </location>
</feature>
<dbReference type="EMBL" id="BLAD01000104">
    <property type="protein sequence ID" value="GES05544.1"/>
    <property type="molecule type" value="Genomic_DNA"/>
</dbReference>
<keyword evidence="2" id="KW-1003">Cell membrane</keyword>
<name>A0A5M3W9J7_9ACTN</name>
<comment type="subcellular location">
    <subcellularLocation>
        <location evidence="1">Cell membrane</location>
        <topology evidence="1">Multi-pass membrane protein</topology>
    </subcellularLocation>
</comment>
<evidence type="ECO:0000313" key="7">
    <source>
        <dbReference type="EMBL" id="GES05544.1"/>
    </source>
</evidence>
<organism evidence="7 8">
    <name type="scientific">Acrocarpospora corrugata</name>
    <dbReference type="NCBI Taxonomy" id="35763"/>
    <lineage>
        <taxon>Bacteria</taxon>
        <taxon>Bacillati</taxon>
        <taxon>Actinomycetota</taxon>
        <taxon>Actinomycetes</taxon>
        <taxon>Streptosporangiales</taxon>
        <taxon>Streptosporangiaceae</taxon>
        <taxon>Acrocarpospora</taxon>
    </lineage>
</organism>
<feature type="transmembrane region" description="Helical" evidence="6">
    <location>
        <begin position="370"/>
        <end position="392"/>
    </location>
</feature>
<keyword evidence="4 6" id="KW-1133">Transmembrane helix</keyword>
<dbReference type="PANTHER" id="PTHR30250">
    <property type="entry name" value="PST FAMILY PREDICTED COLANIC ACID TRANSPORTER"/>
    <property type="match status" value="1"/>
</dbReference>
<feature type="transmembrane region" description="Helical" evidence="6">
    <location>
        <begin position="79"/>
        <end position="102"/>
    </location>
</feature>
<gene>
    <name evidence="7" type="ORF">Acor_76120</name>
</gene>
<evidence type="ECO:0000313" key="8">
    <source>
        <dbReference type="Proteomes" id="UP000334990"/>
    </source>
</evidence>
<reference evidence="7 8" key="1">
    <citation type="submission" date="2019-10" db="EMBL/GenBank/DDBJ databases">
        <title>Whole genome shotgun sequence of Acrocarpospora corrugata NBRC 13972.</title>
        <authorList>
            <person name="Ichikawa N."/>
            <person name="Kimura A."/>
            <person name="Kitahashi Y."/>
            <person name="Komaki H."/>
            <person name="Oguchi A."/>
        </authorList>
    </citation>
    <scope>NUCLEOTIDE SEQUENCE [LARGE SCALE GENOMIC DNA]</scope>
    <source>
        <strain evidence="7 8">NBRC 13972</strain>
    </source>
</reference>
<protein>
    <submittedName>
        <fullName evidence="7">Uncharacterized protein</fullName>
    </submittedName>
</protein>
<evidence type="ECO:0000256" key="4">
    <source>
        <dbReference type="ARBA" id="ARBA00022989"/>
    </source>
</evidence>
<evidence type="ECO:0000256" key="1">
    <source>
        <dbReference type="ARBA" id="ARBA00004651"/>
    </source>
</evidence>
<dbReference type="Proteomes" id="UP000334990">
    <property type="component" value="Unassembled WGS sequence"/>
</dbReference>
<dbReference type="GO" id="GO:0005886">
    <property type="term" value="C:plasma membrane"/>
    <property type="evidence" value="ECO:0007669"/>
    <property type="project" value="UniProtKB-SubCell"/>
</dbReference>
<feature type="transmembrane region" description="Helical" evidence="6">
    <location>
        <begin position="281"/>
        <end position="301"/>
    </location>
</feature>
<sequence>MSSRRRALDTVACQVLRLALAAVTGVLLARALEPGSRGLYAVVATTAGITIEIGHLSLQQSQIAFWPDVAKRRALLANGLFIGLLLGLVCALVSFTASLVLPLAPPELLAIALLAVPFGVAATNLNGIMLLRARQRLVNRAWVLTGLTQCVPLLILIALGQASVTAVIVCWALSSAAPFMLFTATLKLRSLRGRMSLARRQLGLAGRYHLGRTAFYLLLTVDVLLLNALASAREAGLYTVAAAVLSLAAAPGEAVRQLSLARQADADGDGARQATTRALRLNLLTATAVVAVLAAAAPILIPLVYGPAYAPSVAPMLALAPGAIMLALLKPVEQFLVRLSRPMTMTAIPVLALGVNLVLNAVLIPSWGAVGAALASTAAYTVIAVVELTWFVRASSTAPRELVPRRADLVLTRPG</sequence>
<feature type="transmembrane region" description="Helical" evidence="6">
    <location>
        <begin position="344"/>
        <end position="364"/>
    </location>
</feature>
<evidence type="ECO:0000256" key="3">
    <source>
        <dbReference type="ARBA" id="ARBA00022692"/>
    </source>
</evidence>
<comment type="caution">
    <text evidence="7">The sequence shown here is derived from an EMBL/GenBank/DDBJ whole genome shotgun (WGS) entry which is preliminary data.</text>
</comment>
<evidence type="ECO:0000256" key="6">
    <source>
        <dbReference type="SAM" id="Phobius"/>
    </source>
</evidence>
<dbReference type="AlphaFoldDB" id="A0A5M3W9J7"/>
<evidence type="ECO:0000256" key="2">
    <source>
        <dbReference type="ARBA" id="ARBA00022475"/>
    </source>
</evidence>
<dbReference type="InterPro" id="IPR050833">
    <property type="entry name" value="Poly_Biosynth_Transport"/>
</dbReference>
<accession>A0A5M3W9J7</accession>
<feature type="transmembrane region" description="Helical" evidence="6">
    <location>
        <begin position="166"/>
        <end position="188"/>
    </location>
</feature>
<keyword evidence="3 6" id="KW-0812">Transmembrane</keyword>
<evidence type="ECO:0000256" key="5">
    <source>
        <dbReference type="ARBA" id="ARBA00023136"/>
    </source>
</evidence>
<dbReference type="RefSeq" id="WP_170317284.1">
    <property type="nucleotide sequence ID" value="NZ_BAAABN010000078.1"/>
</dbReference>
<dbReference type="PANTHER" id="PTHR30250:SF11">
    <property type="entry name" value="O-ANTIGEN TRANSPORTER-RELATED"/>
    <property type="match status" value="1"/>
</dbReference>